<organism evidence="1 2">
    <name type="scientific">Lupinus albus</name>
    <name type="common">White lupine</name>
    <name type="synonym">Lupinus termis</name>
    <dbReference type="NCBI Taxonomy" id="3870"/>
    <lineage>
        <taxon>Eukaryota</taxon>
        <taxon>Viridiplantae</taxon>
        <taxon>Streptophyta</taxon>
        <taxon>Embryophyta</taxon>
        <taxon>Tracheophyta</taxon>
        <taxon>Spermatophyta</taxon>
        <taxon>Magnoliopsida</taxon>
        <taxon>eudicotyledons</taxon>
        <taxon>Gunneridae</taxon>
        <taxon>Pentapetalae</taxon>
        <taxon>rosids</taxon>
        <taxon>fabids</taxon>
        <taxon>Fabales</taxon>
        <taxon>Fabaceae</taxon>
        <taxon>Papilionoideae</taxon>
        <taxon>50 kb inversion clade</taxon>
        <taxon>genistoids sensu lato</taxon>
        <taxon>core genistoids</taxon>
        <taxon>Genisteae</taxon>
        <taxon>Lupinus</taxon>
    </lineage>
</organism>
<proteinExistence type="predicted"/>
<comment type="caution">
    <text evidence="1">The sequence shown here is derived from an EMBL/GenBank/DDBJ whole genome shotgun (WGS) entry which is preliminary data.</text>
</comment>
<dbReference type="EMBL" id="WOCE01000009">
    <property type="protein sequence ID" value="KAE9607188.1"/>
    <property type="molecule type" value="Genomic_DNA"/>
</dbReference>
<evidence type="ECO:0000313" key="2">
    <source>
        <dbReference type="Proteomes" id="UP000447434"/>
    </source>
</evidence>
<reference evidence="2" key="1">
    <citation type="journal article" date="2020" name="Nat. Commun.">
        <title>Genome sequence of the cluster root forming white lupin.</title>
        <authorList>
            <person name="Hufnagel B."/>
            <person name="Marques A."/>
            <person name="Soriano A."/>
            <person name="Marques L."/>
            <person name="Divol F."/>
            <person name="Doumas P."/>
            <person name="Sallet E."/>
            <person name="Mancinotti D."/>
            <person name="Carrere S."/>
            <person name="Marande W."/>
            <person name="Arribat S."/>
            <person name="Keller J."/>
            <person name="Huneau C."/>
            <person name="Blein T."/>
            <person name="Aime D."/>
            <person name="Laguerre M."/>
            <person name="Taylor J."/>
            <person name="Schubert V."/>
            <person name="Nelson M."/>
            <person name="Geu-Flores F."/>
            <person name="Crespi M."/>
            <person name="Gallardo-Guerrero K."/>
            <person name="Delaux P.-M."/>
            <person name="Salse J."/>
            <person name="Berges H."/>
            <person name="Guyot R."/>
            <person name="Gouzy J."/>
            <person name="Peret B."/>
        </authorList>
    </citation>
    <scope>NUCLEOTIDE SEQUENCE [LARGE SCALE GENOMIC DNA]</scope>
    <source>
        <strain evidence="2">cv. Amiga</strain>
    </source>
</reference>
<gene>
    <name evidence="1" type="ORF">Lalb_Chr09g0327421</name>
</gene>
<dbReference type="Proteomes" id="UP000447434">
    <property type="component" value="Chromosome 9"/>
</dbReference>
<name>A0A6A4Q044_LUPAL</name>
<dbReference type="OrthoDB" id="1933849at2759"/>
<protein>
    <submittedName>
        <fullName evidence="1">Uncharacterized protein</fullName>
    </submittedName>
</protein>
<dbReference type="PANTHER" id="PTHR36615:SF7">
    <property type="entry name" value="PROTEIN, PUTATIVE-RELATED"/>
    <property type="match status" value="1"/>
</dbReference>
<dbReference type="AlphaFoldDB" id="A0A6A4Q044"/>
<accession>A0A6A4Q044</accession>
<evidence type="ECO:0000313" key="1">
    <source>
        <dbReference type="EMBL" id="KAE9607188.1"/>
    </source>
</evidence>
<dbReference type="PANTHER" id="PTHR36615">
    <property type="entry name" value="PROTEIN, PUTATIVE-RELATED"/>
    <property type="match status" value="1"/>
</dbReference>
<keyword evidence="2" id="KW-1185">Reference proteome</keyword>
<sequence>MAGIRASSVMMNENIRRCSGRPIPKRGQVKVGIVVGLANSVASIFSRNRAR</sequence>